<dbReference type="PANTHER" id="PTHR43639:SF1">
    <property type="entry name" value="SHORT-CHAIN DEHYDROGENASE_REDUCTASE FAMILY PROTEIN"/>
    <property type="match status" value="1"/>
</dbReference>
<comment type="caution">
    <text evidence="4">The sequence shown here is derived from an EMBL/GenBank/DDBJ whole genome shotgun (WGS) entry which is preliminary data.</text>
</comment>
<keyword evidence="3" id="KW-0560">Oxidoreductase</keyword>
<keyword evidence="2" id="KW-0521">NADP</keyword>
<dbReference type="InterPro" id="IPR002347">
    <property type="entry name" value="SDR_fam"/>
</dbReference>
<dbReference type="PANTHER" id="PTHR43639">
    <property type="entry name" value="OXIDOREDUCTASE, SHORT-CHAIN DEHYDROGENASE/REDUCTASE FAMILY (AFU_ORTHOLOGUE AFUA_5G02870)"/>
    <property type="match status" value="1"/>
</dbReference>
<dbReference type="SUPFAM" id="SSF51735">
    <property type="entry name" value="NAD(P)-binding Rossmann-fold domains"/>
    <property type="match status" value="1"/>
</dbReference>
<comment type="similarity">
    <text evidence="1">Belongs to the short-chain dehydrogenases/reductases (SDR) family.</text>
</comment>
<dbReference type="InterPro" id="IPR036291">
    <property type="entry name" value="NAD(P)-bd_dom_sf"/>
</dbReference>
<accession>A0ABR4EF63</accession>
<reference evidence="4 5" key="1">
    <citation type="submission" date="2024-03" db="EMBL/GenBank/DDBJ databases">
        <title>A high-quality draft genome sequence of Diaporthe vaccinii, a causative agent of upright dieback and viscid rot disease in cranberry plants.</title>
        <authorList>
            <person name="Sarrasin M."/>
            <person name="Lang B.F."/>
            <person name="Burger G."/>
        </authorList>
    </citation>
    <scope>NUCLEOTIDE SEQUENCE [LARGE SCALE GENOMIC DNA]</scope>
    <source>
        <strain evidence="4 5">IS7</strain>
    </source>
</reference>
<organism evidence="4 5">
    <name type="scientific">Diaporthe vaccinii</name>
    <dbReference type="NCBI Taxonomy" id="105482"/>
    <lineage>
        <taxon>Eukaryota</taxon>
        <taxon>Fungi</taxon>
        <taxon>Dikarya</taxon>
        <taxon>Ascomycota</taxon>
        <taxon>Pezizomycotina</taxon>
        <taxon>Sordariomycetes</taxon>
        <taxon>Sordariomycetidae</taxon>
        <taxon>Diaporthales</taxon>
        <taxon>Diaporthaceae</taxon>
        <taxon>Diaporthe</taxon>
        <taxon>Diaporthe eres species complex</taxon>
    </lineage>
</organism>
<evidence type="ECO:0000313" key="4">
    <source>
        <dbReference type="EMBL" id="KAL2281088.1"/>
    </source>
</evidence>
<dbReference type="Pfam" id="PF13561">
    <property type="entry name" value="adh_short_C2"/>
    <property type="match status" value="1"/>
</dbReference>
<proteinExistence type="inferred from homology"/>
<dbReference type="Gene3D" id="3.40.50.720">
    <property type="entry name" value="NAD(P)-binding Rossmann-like Domain"/>
    <property type="match status" value="1"/>
</dbReference>
<protein>
    <submittedName>
        <fullName evidence="4">Uncharacterized protein</fullName>
    </submittedName>
</protein>
<dbReference type="EMBL" id="JBAWTH010000059">
    <property type="protein sequence ID" value="KAL2281088.1"/>
    <property type="molecule type" value="Genomic_DNA"/>
</dbReference>
<evidence type="ECO:0000256" key="3">
    <source>
        <dbReference type="ARBA" id="ARBA00023002"/>
    </source>
</evidence>
<evidence type="ECO:0000313" key="5">
    <source>
        <dbReference type="Proteomes" id="UP001600888"/>
    </source>
</evidence>
<dbReference type="PROSITE" id="PS00061">
    <property type="entry name" value="ADH_SHORT"/>
    <property type="match status" value="1"/>
</dbReference>
<evidence type="ECO:0000256" key="1">
    <source>
        <dbReference type="ARBA" id="ARBA00006484"/>
    </source>
</evidence>
<dbReference type="InterPro" id="IPR020904">
    <property type="entry name" value="Sc_DH/Rdtase_CS"/>
</dbReference>
<gene>
    <name evidence="4" type="ORF">FJTKL_11768</name>
</gene>
<dbReference type="PRINTS" id="PR00081">
    <property type="entry name" value="GDHRDH"/>
</dbReference>
<sequence>MSSQPVIIPTASLHGKVALITGASRGIGRGCALELARRGCKVVINYAKSKQAADDAVNAIVDVTGSKDTAISIQADVTKVSEIERLFHEAADHFGRIDFVLSNSGAESFDKTEEISEAQYDYVFSLNTKAQFFVAKTAWKHLQDGGRVVLMSSLAAGALGIKDHALYNSSKLAVVGMVKAFATDFGSRRITVNGIAPGGVVSDMFYENAWRYIPGATADWPFETIENMVAKRTPLGRCGVPEDIARVVAFLMSEDGGWVNGKQSTSQTDMKWFQIINISPTGQVLTITGGYP</sequence>
<keyword evidence="5" id="KW-1185">Reference proteome</keyword>
<dbReference type="Proteomes" id="UP001600888">
    <property type="component" value="Unassembled WGS sequence"/>
</dbReference>
<dbReference type="PRINTS" id="PR00080">
    <property type="entry name" value="SDRFAMILY"/>
</dbReference>
<evidence type="ECO:0000256" key="2">
    <source>
        <dbReference type="ARBA" id="ARBA00022857"/>
    </source>
</evidence>
<name>A0ABR4EF63_9PEZI</name>